<dbReference type="InterPro" id="IPR019282">
    <property type="entry name" value="Glycoamylase-like_cons_dom"/>
</dbReference>
<evidence type="ECO:0000313" key="3">
    <source>
        <dbReference type="EMBL" id="MCE4537789.1"/>
    </source>
</evidence>
<evidence type="ECO:0000313" key="4">
    <source>
        <dbReference type="Proteomes" id="UP001201463"/>
    </source>
</evidence>
<organism evidence="3 4">
    <name type="scientific">Pelomonas caseinilytica</name>
    <dbReference type="NCBI Taxonomy" id="2906763"/>
    <lineage>
        <taxon>Bacteria</taxon>
        <taxon>Pseudomonadati</taxon>
        <taxon>Pseudomonadota</taxon>
        <taxon>Betaproteobacteria</taxon>
        <taxon>Burkholderiales</taxon>
        <taxon>Sphaerotilaceae</taxon>
        <taxon>Roseateles</taxon>
    </lineage>
</organism>
<keyword evidence="4" id="KW-1185">Reference proteome</keyword>
<dbReference type="EMBL" id="JAJTWT010000004">
    <property type="protein sequence ID" value="MCE4537789.1"/>
    <property type="molecule type" value="Genomic_DNA"/>
</dbReference>
<proteinExistence type="predicted"/>
<dbReference type="Gene3D" id="1.50.10.140">
    <property type="match status" value="1"/>
</dbReference>
<dbReference type="Pfam" id="PF11329">
    <property type="entry name" value="DUF3131"/>
    <property type="match status" value="1"/>
</dbReference>
<evidence type="ECO:0000259" key="2">
    <source>
        <dbReference type="Pfam" id="PF11329"/>
    </source>
</evidence>
<sequence length="513" mass="57152">MLGGLAGLGVGLAGAGLPGWVLAKDGGARPDTAAFRLGLPGPDDDSDLSRRLLQGGKASDAALLADLKQRTFRFFWETAHPVTGLVPDRWPGHPRMCSVAGVGMALSAYICGREEGFITEAELRERVGRTLQTLTRLPQNDSAMEAAGYRGFFYHFIDMETGLRFAPGVELSSIDTGHLMMGVLHAQAYFEAQGDAQARELAALADALYRRVEWPWFERRVGLLCMGWVPDKGFAPFIDYHGYDEASFLYLLALGSPTHPGSDGLWQGYCSTYRSHWGEMLGQRHLSGASHFFHQYSQSWLDMRGLRDGFMRSVQREAPGLDYFVNSRRASLVQQRYAIYNRYGFKDYGATAWGLTACDGPGDMYGTDWSGRSRNYWAYRARGVGISETSDDGTLAPTAALASLPFAPEIVLPTLRHYHEAFGDQIYRRYGFLDSFNRSFRGGNRELGDGRYVPDWGWVASDYIAIDQGPILMMMANHERDGVWRWMRRSGPLRHGLLRAGFRGGWLDKAAQA</sequence>
<dbReference type="InterPro" id="IPR016883">
    <property type="entry name" value="UCP028431"/>
</dbReference>
<gene>
    <name evidence="3" type="ORF">LXT12_11065</name>
</gene>
<accession>A0ABS8XA72</accession>
<feature type="domain" description="DUF3131" evidence="2">
    <location>
        <begin position="70"/>
        <end position="183"/>
    </location>
</feature>
<protein>
    <submittedName>
        <fullName evidence="3">DUF3131 domain-containing protein</fullName>
    </submittedName>
</protein>
<dbReference type="InterPro" id="IPR021478">
    <property type="entry name" value="DUF3131"/>
</dbReference>
<evidence type="ECO:0000259" key="1">
    <source>
        <dbReference type="Pfam" id="PF10091"/>
    </source>
</evidence>
<comment type="caution">
    <text evidence="3">The sequence shown here is derived from an EMBL/GenBank/DDBJ whole genome shotgun (WGS) entry which is preliminary data.</text>
</comment>
<name>A0ABS8XA72_9BURK</name>
<dbReference type="PIRSF" id="PIRSF028431">
    <property type="entry name" value="UCP028431"/>
    <property type="match status" value="1"/>
</dbReference>
<reference evidence="3 4" key="1">
    <citation type="submission" date="2021-12" db="EMBL/GenBank/DDBJ databases">
        <title>Genome seq of p7.</title>
        <authorList>
            <person name="Seo T."/>
        </authorList>
    </citation>
    <scope>NUCLEOTIDE SEQUENCE [LARGE SCALE GENOMIC DNA]</scope>
    <source>
        <strain evidence="3 4">P7</strain>
    </source>
</reference>
<feature type="domain" description="Glycoamylase-like" evidence="1">
    <location>
        <begin position="240"/>
        <end position="490"/>
    </location>
</feature>
<dbReference type="Pfam" id="PF10091">
    <property type="entry name" value="Glycoamylase"/>
    <property type="match status" value="1"/>
</dbReference>
<dbReference type="RefSeq" id="WP_233391983.1">
    <property type="nucleotide sequence ID" value="NZ_JAJTWT010000004.1"/>
</dbReference>
<dbReference type="Proteomes" id="UP001201463">
    <property type="component" value="Unassembled WGS sequence"/>
</dbReference>